<dbReference type="EMBL" id="KK198755">
    <property type="protein sequence ID" value="KCW82745.1"/>
    <property type="molecule type" value="Genomic_DNA"/>
</dbReference>
<dbReference type="InParanoid" id="A0A059CXP8"/>
<reference evidence="1" key="1">
    <citation type="submission" date="2013-07" db="EMBL/GenBank/DDBJ databases">
        <title>The genome of Eucalyptus grandis.</title>
        <authorList>
            <person name="Schmutz J."/>
            <person name="Hayes R."/>
            <person name="Myburg A."/>
            <person name="Tuskan G."/>
            <person name="Grattapaglia D."/>
            <person name="Rokhsar D.S."/>
        </authorList>
    </citation>
    <scope>NUCLEOTIDE SEQUENCE</scope>
    <source>
        <tissue evidence="1">Leaf extractions</tissue>
    </source>
</reference>
<dbReference type="Gramene" id="KCW82745">
    <property type="protein sequence ID" value="KCW82745"/>
    <property type="gene ID" value="EUGRSUZ_C04123"/>
</dbReference>
<gene>
    <name evidence="1" type="ORF">EUGRSUZ_C04123</name>
</gene>
<protein>
    <submittedName>
        <fullName evidence="1">Uncharacterized protein</fullName>
    </submittedName>
</protein>
<evidence type="ECO:0000313" key="1">
    <source>
        <dbReference type="EMBL" id="KCW82745.1"/>
    </source>
</evidence>
<accession>A0A059CXP8</accession>
<dbReference type="AlphaFoldDB" id="A0A059CXP8"/>
<organism evidence="1">
    <name type="scientific">Eucalyptus grandis</name>
    <name type="common">Flooded gum</name>
    <dbReference type="NCBI Taxonomy" id="71139"/>
    <lineage>
        <taxon>Eukaryota</taxon>
        <taxon>Viridiplantae</taxon>
        <taxon>Streptophyta</taxon>
        <taxon>Embryophyta</taxon>
        <taxon>Tracheophyta</taxon>
        <taxon>Spermatophyta</taxon>
        <taxon>Magnoliopsida</taxon>
        <taxon>eudicotyledons</taxon>
        <taxon>Gunneridae</taxon>
        <taxon>Pentapetalae</taxon>
        <taxon>rosids</taxon>
        <taxon>malvids</taxon>
        <taxon>Myrtales</taxon>
        <taxon>Myrtaceae</taxon>
        <taxon>Myrtoideae</taxon>
        <taxon>Eucalypteae</taxon>
        <taxon>Eucalyptus</taxon>
    </lineage>
</organism>
<sequence length="115" mass="13460">MVTFVIKEDAAKLFCRGYRDRYLKMLRNYLSLLPQYMQIRSKSWARINFEIRMALYGSKVLSCDREIEAICPDSSCSGSIKCHCSMEKLETWVATCCDVEREFHIGREKIAASWE</sequence>
<name>A0A059CXP8_EUCGR</name>
<proteinExistence type="predicted"/>